<comment type="caution">
    <text evidence="1">The sequence shown here is derived from an EMBL/GenBank/DDBJ whole genome shotgun (WGS) entry which is preliminary data.</text>
</comment>
<evidence type="ECO:0000313" key="10">
    <source>
        <dbReference type="Proteomes" id="UP000288073"/>
    </source>
</evidence>
<evidence type="ECO:0000313" key="2">
    <source>
        <dbReference type="EMBL" id="RTH28773.1"/>
    </source>
</evidence>
<dbReference type="Proteomes" id="UP000286712">
    <property type="component" value="Unassembled WGS sequence"/>
</dbReference>
<dbReference type="AlphaFoldDB" id="A0A430RH95"/>
<dbReference type="Proteomes" id="UP000287155">
    <property type="component" value="Unassembled WGS sequence"/>
</dbReference>
<organism evidence="1 7">
    <name type="scientific">Thermus scotoductus</name>
    <dbReference type="NCBI Taxonomy" id="37636"/>
    <lineage>
        <taxon>Bacteria</taxon>
        <taxon>Thermotogati</taxon>
        <taxon>Deinococcota</taxon>
        <taxon>Deinococci</taxon>
        <taxon>Thermales</taxon>
        <taxon>Thermaceae</taxon>
        <taxon>Thermus</taxon>
    </lineage>
</organism>
<dbReference type="EMBL" id="PELP01000029">
    <property type="protein sequence ID" value="RTH07604.1"/>
    <property type="molecule type" value="Genomic_DNA"/>
</dbReference>
<evidence type="ECO:0000313" key="4">
    <source>
        <dbReference type="EMBL" id="RTI18099.1"/>
    </source>
</evidence>
<proteinExistence type="predicted"/>
<evidence type="ECO:0000313" key="9">
    <source>
        <dbReference type="Proteomes" id="UP000287467"/>
    </source>
</evidence>
<dbReference type="EMBL" id="PEMW01000210">
    <property type="protein sequence ID" value="RTI54794.1"/>
    <property type="molecule type" value="Genomic_DNA"/>
</dbReference>
<name>A0A430RH95_THESC</name>
<dbReference type="Proteomes" id="UP000288073">
    <property type="component" value="Unassembled WGS sequence"/>
</dbReference>
<dbReference type="EMBL" id="PEMN01000133">
    <property type="protein sequence ID" value="RTI18099.1"/>
    <property type="molecule type" value="Genomic_DNA"/>
</dbReference>
<gene>
    <name evidence="5" type="ORF">CSW14_07095</name>
    <name evidence="4" type="ORF">CSW23_05315</name>
    <name evidence="3" type="ORF">CSW27_03965</name>
    <name evidence="2" type="ORF">CSW40_00220</name>
    <name evidence="1" type="ORF">CSW47_01490</name>
</gene>
<reference evidence="6 7" key="1">
    <citation type="journal article" date="2019" name="Extremophiles">
        <title>Biogeography of thermophiles and predominance of Thermus scotoductus in domestic water heaters.</title>
        <authorList>
            <person name="Wilpiszeski R.L."/>
            <person name="Zhang Z."/>
            <person name="House C.H."/>
        </authorList>
    </citation>
    <scope>NUCLEOTIDE SEQUENCE [LARGE SCALE GENOMIC DNA]</scope>
    <source>
        <strain evidence="4 10">10_S10</strain>
        <strain evidence="3 8">14_S14</strain>
        <strain evidence="5 9">1_S1</strain>
        <strain evidence="2 6">27_S27</strain>
        <strain evidence="1 7">34_S34</strain>
    </source>
</reference>
<evidence type="ECO:0000313" key="6">
    <source>
        <dbReference type="Proteomes" id="UP000286712"/>
    </source>
</evidence>
<dbReference type="EMBL" id="PEMJ01000088">
    <property type="protein sequence ID" value="RTI16345.1"/>
    <property type="molecule type" value="Genomic_DNA"/>
</dbReference>
<dbReference type="EMBL" id="PELW01000005">
    <property type="protein sequence ID" value="RTH28773.1"/>
    <property type="molecule type" value="Genomic_DNA"/>
</dbReference>
<evidence type="ECO:0000313" key="1">
    <source>
        <dbReference type="EMBL" id="RTH07604.1"/>
    </source>
</evidence>
<dbReference type="RefSeq" id="WP_038069891.1">
    <property type="nucleotide sequence ID" value="NZ_PELP01000029.1"/>
</dbReference>
<protein>
    <submittedName>
        <fullName evidence="1">Uncharacterized protein</fullName>
    </submittedName>
</protein>
<evidence type="ECO:0000313" key="5">
    <source>
        <dbReference type="EMBL" id="RTI54794.1"/>
    </source>
</evidence>
<evidence type="ECO:0000313" key="3">
    <source>
        <dbReference type="EMBL" id="RTI16345.1"/>
    </source>
</evidence>
<evidence type="ECO:0000313" key="7">
    <source>
        <dbReference type="Proteomes" id="UP000286734"/>
    </source>
</evidence>
<dbReference type="Proteomes" id="UP000287467">
    <property type="component" value="Unassembled WGS sequence"/>
</dbReference>
<dbReference type="Proteomes" id="UP000286734">
    <property type="component" value="Unassembled WGS sequence"/>
</dbReference>
<accession>A0A430RH95</accession>
<evidence type="ECO:0000313" key="8">
    <source>
        <dbReference type="Proteomes" id="UP000287155"/>
    </source>
</evidence>
<sequence>MIVLKRTSGEIEVYGGEAVLISEDLLLKRGAQLFGVTTSEGEEIYEDLHLALTAIVYAQILGLPATLTAYDREMLPVYTLEVNHVPDLPQRPTPRPST</sequence>